<dbReference type="eggNOG" id="COG3448">
    <property type="taxonomic scope" value="Bacteria"/>
</dbReference>
<feature type="compositionally biased region" description="Polar residues" evidence="8">
    <location>
        <begin position="427"/>
        <end position="445"/>
    </location>
</feature>
<evidence type="ECO:0000259" key="9">
    <source>
        <dbReference type="PROSITE" id="PS50893"/>
    </source>
</evidence>
<name>K7SH45_ACIA4</name>
<dbReference type="InterPro" id="IPR005892">
    <property type="entry name" value="Gly-betaine_transp_ATP-bd"/>
</dbReference>
<evidence type="ECO:0000256" key="1">
    <source>
        <dbReference type="ARBA" id="ARBA00005417"/>
    </source>
</evidence>
<keyword evidence="4" id="KW-0067">ATP-binding</keyword>
<dbReference type="InterPro" id="IPR017871">
    <property type="entry name" value="ABC_transporter-like_CS"/>
</dbReference>
<dbReference type="eggNOG" id="COG4175">
    <property type="taxonomic scope" value="Bacteria"/>
</dbReference>
<dbReference type="InterPro" id="IPR000644">
    <property type="entry name" value="CBS_dom"/>
</dbReference>
<dbReference type="NCBIfam" id="TIGR01186">
    <property type="entry name" value="proV"/>
    <property type="match status" value="1"/>
</dbReference>
<proteinExistence type="inferred from homology"/>
<dbReference type="EMBL" id="CP003493">
    <property type="protein sequence ID" value="AFV88600.1"/>
    <property type="molecule type" value="Genomic_DNA"/>
</dbReference>
<feature type="compositionally biased region" description="Basic and acidic residues" evidence="8">
    <location>
        <begin position="446"/>
        <end position="455"/>
    </location>
</feature>
<dbReference type="PROSITE" id="PS50893">
    <property type="entry name" value="ABC_TRANSPORTER_2"/>
    <property type="match status" value="1"/>
</dbReference>
<dbReference type="SMART" id="SM00382">
    <property type="entry name" value="AAA"/>
    <property type="match status" value="1"/>
</dbReference>
<keyword evidence="5" id="KW-0029">Amino-acid transport</keyword>
<dbReference type="InterPro" id="IPR046342">
    <property type="entry name" value="CBS_dom_sf"/>
</dbReference>
<dbReference type="InterPro" id="IPR003439">
    <property type="entry name" value="ABC_transporter-like_ATP-bd"/>
</dbReference>
<sequence length="455" mass="49558">MAIVRASHVFKVFGRHEQEVVDRLKAGERRSELAHLGTAAVIDASFGVEKGETFVVMGLSGSGKSTLIRMVNGLWAPSAGEITIGENVVSEMGATQLRALRREHVSMVFQHFALLPHLTVRENAAYGLKLQRKGDKKEQLEKANEWLHTVGLKGWGDKYPHQLSGGMQQRVGLARALAAGTDILLMDEAFSALDPLIRREMQDELVELQSKIQKTIIFITHDLNEAMYLGDHIAVMRNGRIAQIGTSEEILTQPADDYVADFIQDVDRTRVLTASTVMRETDAVVSTIARPRRVLRIMETLGVSGVFVVDENRRLLGTVDDQSVVNAAREGKTEISSIVDNSDILTVKPDAPLAQLFAPSSNARVPLAVVDDGFHLLGIVPRVALLDSMSRMNEGKAAEGVVTSLEDTGELPIITEDEPIGLEPADQRTTGSVSGSGSDQATDTPTHTDDDQKEA</sequence>
<dbReference type="GO" id="GO:0006970">
    <property type="term" value="P:response to osmotic stress"/>
    <property type="evidence" value="ECO:0007669"/>
    <property type="project" value="UniProtKB-ARBA"/>
</dbReference>
<evidence type="ECO:0000256" key="5">
    <source>
        <dbReference type="ARBA" id="ARBA00022970"/>
    </source>
</evidence>
<evidence type="ECO:0000256" key="8">
    <source>
        <dbReference type="SAM" id="MobiDB-lite"/>
    </source>
</evidence>
<dbReference type="SUPFAM" id="SSF54631">
    <property type="entry name" value="CBS-domain pair"/>
    <property type="match status" value="1"/>
</dbReference>
<dbReference type="Pfam" id="PF00005">
    <property type="entry name" value="ABC_tran"/>
    <property type="match status" value="1"/>
</dbReference>
<dbReference type="InterPro" id="IPR051921">
    <property type="entry name" value="ABC_osmolyte_uptake_ATP-bind"/>
</dbReference>
<dbReference type="GeneID" id="88083643"/>
<dbReference type="Proteomes" id="UP000000214">
    <property type="component" value="Chromosome"/>
</dbReference>
<evidence type="ECO:0000256" key="3">
    <source>
        <dbReference type="ARBA" id="ARBA00022741"/>
    </source>
</evidence>
<dbReference type="PROSITE" id="PS51371">
    <property type="entry name" value="CBS"/>
    <property type="match status" value="1"/>
</dbReference>
<comment type="similarity">
    <text evidence="1">Belongs to the ABC transporter superfamily.</text>
</comment>
<evidence type="ECO:0000256" key="6">
    <source>
        <dbReference type="ARBA" id="ARBA00023122"/>
    </source>
</evidence>
<evidence type="ECO:0000256" key="4">
    <source>
        <dbReference type="ARBA" id="ARBA00022840"/>
    </source>
</evidence>
<dbReference type="PANTHER" id="PTHR43869">
    <property type="entry name" value="GLYCINE BETAINE/PROLINE BETAINE TRANSPORT SYSTEM ATP-BINDING PROTEIN PROV"/>
    <property type="match status" value="1"/>
</dbReference>
<dbReference type="AlphaFoldDB" id="K7SH45"/>
<feature type="region of interest" description="Disordered" evidence="8">
    <location>
        <begin position="409"/>
        <end position="455"/>
    </location>
</feature>
<dbReference type="Pfam" id="PF00571">
    <property type="entry name" value="CBS"/>
    <property type="match status" value="1"/>
</dbReference>
<dbReference type="InterPro" id="IPR003593">
    <property type="entry name" value="AAA+_ATPase"/>
</dbReference>
<keyword evidence="3" id="KW-0547">Nucleotide-binding</keyword>
<dbReference type="GO" id="GO:0006865">
    <property type="term" value="P:amino acid transport"/>
    <property type="evidence" value="ECO:0007669"/>
    <property type="project" value="UniProtKB-KW"/>
</dbReference>
<feature type="domain" description="CBS" evidence="10">
    <location>
        <begin position="278"/>
        <end position="334"/>
    </location>
</feature>
<evidence type="ECO:0000256" key="2">
    <source>
        <dbReference type="ARBA" id="ARBA00022448"/>
    </source>
</evidence>
<dbReference type="STRING" id="1171373.PACID_07620"/>
<reference evidence="11 12" key="1">
    <citation type="journal article" date="2012" name="BMC Genomics">
        <title>The genome sequence of Propionibacterium acidipropionici provides insights into its biotechnological and industrial potential.</title>
        <authorList>
            <person name="Parizzi L.P."/>
            <person name="Grassi M.C."/>
            <person name="Llerena L.A."/>
            <person name="Carazzolle M.F."/>
            <person name="Queiroz V.L."/>
            <person name="Lunardi I."/>
            <person name="Zeidler A.F."/>
            <person name="Teixeira P.J."/>
            <person name="Mieczkowski P."/>
            <person name="Rincones J."/>
            <person name="Pereira G.A."/>
        </authorList>
    </citation>
    <scope>NUCLEOTIDE SEQUENCE [LARGE SCALE GENOMIC DNA]</scope>
    <source>
        <strain evidence="12">ATCC 4875 / DSM 20272 / JCM 6432 / NBRC 12425 / NCIMB 8070</strain>
    </source>
</reference>
<dbReference type="RefSeq" id="WP_015069513.1">
    <property type="nucleotide sequence ID" value="NC_019395.1"/>
</dbReference>
<dbReference type="Gene3D" id="3.40.50.300">
    <property type="entry name" value="P-loop containing nucleotide triphosphate hydrolases"/>
    <property type="match status" value="1"/>
</dbReference>
<evidence type="ECO:0000256" key="7">
    <source>
        <dbReference type="PROSITE-ProRule" id="PRU00703"/>
    </source>
</evidence>
<gene>
    <name evidence="11" type="primary">proV</name>
    <name evidence="11" type="ordered locus">PACID_07620</name>
</gene>
<evidence type="ECO:0000313" key="11">
    <source>
        <dbReference type="EMBL" id="AFV88600.1"/>
    </source>
</evidence>
<keyword evidence="6 7" id="KW-0129">CBS domain</keyword>
<evidence type="ECO:0000259" key="10">
    <source>
        <dbReference type="PROSITE" id="PS51371"/>
    </source>
</evidence>
<organism evidence="11 12">
    <name type="scientific">Acidipropionibacterium acidipropionici (strain ATCC 4875 / DSM 20272 / JCM 6432 / NBRC 12425 / NCIMB 8070 / 4)</name>
    <name type="common">Propionibacterium acidipropionici</name>
    <dbReference type="NCBI Taxonomy" id="1171373"/>
    <lineage>
        <taxon>Bacteria</taxon>
        <taxon>Bacillati</taxon>
        <taxon>Actinomycetota</taxon>
        <taxon>Actinomycetes</taxon>
        <taxon>Propionibacteriales</taxon>
        <taxon>Propionibacteriaceae</taxon>
        <taxon>Acidipropionibacterium</taxon>
    </lineage>
</organism>
<dbReference type="PATRIC" id="fig|1171373.8.peg.770"/>
<dbReference type="InterPro" id="IPR027417">
    <property type="entry name" value="P-loop_NTPase"/>
</dbReference>
<evidence type="ECO:0000313" key="12">
    <source>
        <dbReference type="Proteomes" id="UP000000214"/>
    </source>
</evidence>
<dbReference type="GO" id="GO:0031460">
    <property type="term" value="P:glycine betaine transport"/>
    <property type="evidence" value="ECO:0007669"/>
    <property type="project" value="InterPro"/>
</dbReference>
<protein>
    <submittedName>
        <fullName evidence="11">Glycine betaine/L-proline transport ATP binding subunit</fullName>
    </submittedName>
</protein>
<feature type="domain" description="ABC transporter" evidence="9">
    <location>
        <begin position="4"/>
        <end position="263"/>
    </location>
</feature>
<dbReference type="PROSITE" id="PS00211">
    <property type="entry name" value="ABC_TRANSPORTER_1"/>
    <property type="match status" value="1"/>
</dbReference>
<dbReference type="SUPFAM" id="SSF52540">
    <property type="entry name" value="P-loop containing nucleoside triphosphate hydrolases"/>
    <property type="match status" value="1"/>
</dbReference>
<dbReference type="FunFam" id="3.40.50.300:FF:000201">
    <property type="entry name" value="Glycine betaine/L-proline ABC transporter ATP-binding protein"/>
    <property type="match status" value="1"/>
</dbReference>
<accession>K7SH45</accession>
<dbReference type="HOGENOM" id="CLU_000604_2_0_11"/>
<keyword evidence="2" id="KW-0813">Transport</keyword>
<dbReference type="PANTHER" id="PTHR43869:SF1">
    <property type="entry name" value="GLYCINE BETAINE_PROLINE BETAINE TRANSPORT SYSTEM ATP-BINDING PROTEIN PROV"/>
    <property type="match status" value="1"/>
</dbReference>
<dbReference type="Gene3D" id="3.10.580.10">
    <property type="entry name" value="CBS-domain"/>
    <property type="match status" value="1"/>
</dbReference>
<dbReference type="KEGG" id="pbo:PACID_07620"/>
<dbReference type="GO" id="GO:0016887">
    <property type="term" value="F:ATP hydrolysis activity"/>
    <property type="evidence" value="ECO:0007669"/>
    <property type="project" value="InterPro"/>
</dbReference>
<dbReference type="GO" id="GO:0005524">
    <property type="term" value="F:ATP binding"/>
    <property type="evidence" value="ECO:0007669"/>
    <property type="project" value="UniProtKB-KW"/>
</dbReference>
<dbReference type="GO" id="GO:0016020">
    <property type="term" value="C:membrane"/>
    <property type="evidence" value="ECO:0007669"/>
    <property type="project" value="InterPro"/>
</dbReference>